<evidence type="ECO:0000313" key="1">
    <source>
        <dbReference type="EMBL" id="ACL06280.1"/>
    </source>
</evidence>
<evidence type="ECO:0008006" key="3">
    <source>
        <dbReference type="Google" id="ProtNLM"/>
    </source>
</evidence>
<name>B8FNJ9_DESAL</name>
<proteinExistence type="predicted"/>
<evidence type="ECO:0000313" key="2">
    <source>
        <dbReference type="Proteomes" id="UP000000739"/>
    </source>
</evidence>
<reference evidence="1 2" key="1">
    <citation type="journal article" date="2012" name="Environ. Microbiol.">
        <title>The genome sequence of Desulfatibacillum alkenivorans AK-01: a blueprint for anaerobic alkane oxidation.</title>
        <authorList>
            <person name="Callaghan A.V."/>
            <person name="Morris B.E."/>
            <person name="Pereira I.A."/>
            <person name="McInerney M.J."/>
            <person name="Austin R.N."/>
            <person name="Groves J.T."/>
            <person name="Kukor J.J."/>
            <person name="Suflita J.M."/>
            <person name="Young L.Y."/>
            <person name="Zylstra G.J."/>
            <person name="Wawrik B."/>
        </authorList>
    </citation>
    <scope>NUCLEOTIDE SEQUENCE [LARGE SCALE GENOMIC DNA]</scope>
    <source>
        <strain evidence="1 2">AK-01</strain>
    </source>
</reference>
<dbReference type="HOGENOM" id="CLU_2117027_0_0_7"/>
<accession>B8FNJ9</accession>
<keyword evidence="2" id="KW-1185">Reference proteome</keyword>
<dbReference type="KEGG" id="dal:Dalk_4602"/>
<dbReference type="AlphaFoldDB" id="B8FNJ9"/>
<dbReference type="RefSeq" id="WP_015949319.1">
    <property type="nucleotide sequence ID" value="NC_011768.1"/>
</dbReference>
<dbReference type="Proteomes" id="UP000000739">
    <property type="component" value="Chromosome"/>
</dbReference>
<dbReference type="EMBL" id="CP001322">
    <property type="protein sequence ID" value="ACL06280.1"/>
    <property type="molecule type" value="Genomic_DNA"/>
</dbReference>
<gene>
    <name evidence="1" type="ordered locus">Dalk_4602</name>
</gene>
<protein>
    <recommendedName>
        <fullName evidence="3">DUF5405 domain-containing protein</fullName>
    </recommendedName>
</protein>
<sequence length="114" mass="12653">MQIPVGDKHRLEIDTHNVTIQELKTKGKDSKDAGETFWKNEHYYPTVAENPARGIKLASMHLVSILAFGEESAGIRELNQVHDHLAKIAKNLETIFADAAEAYAKAMLGQQRAA</sequence>
<organism evidence="1 2">
    <name type="scientific">Desulfatibacillum aliphaticivorans</name>
    <dbReference type="NCBI Taxonomy" id="218208"/>
    <lineage>
        <taxon>Bacteria</taxon>
        <taxon>Pseudomonadati</taxon>
        <taxon>Thermodesulfobacteriota</taxon>
        <taxon>Desulfobacteria</taxon>
        <taxon>Desulfobacterales</taxon>
        <taxon>Desulfatibacillaceae</taxon>
        <taxon>Desulfatibacillum</taxon>
    </lineage>
</organism>